<dbReference type="GO" id="GO:0004519">
    <property type="term" value="F:endonuclease activity"/>
    <property type="evidence" value="ECO:0007669"/>
    <property type="project" value="InterPro"/>
</dbReference>
<dbReference type="Gene3D" id="3.10.28.10">
    <property type="entry name" value="Homing endonucleases"/>
    <property type="match status" value="1"/>
</dbReference>
<gene>
    <name evidence="2" type="ORF">A3D71_00215</name>
</gene>
<dbReference type="STRING" id="1798497.A3D71_00215"/>
<reference evidence="2 3" key="1">
    <citation type="journal article" date="2016" name="Nat. Commun.">
        <title>Thousands of microbial genomes shed light on interconnected biogeochemical processes in an aquifer system.</title>
        <authorList>
            <person name="Anantharaman K."/>
            <person name="Brown C.T."/>
            <person name="Hug L.A."/>
            <person name="Sharon I."/>
            <person name="Castelle C.J."/>
            <person name="Probst A.J."/>
            <person name="Thomas B.C."/>
            <person name="Singh A."/>
            <person name="Wilkins M.J."/>
            <person name="Karaoz U."/>
            <person name="Brodie E.L."/>
            <person name="Williams K.H."/>
            <person name="Hubbard S.S."/>
            <person name="Banfield J.F."/>
        </authorList>
    </citation>
    <scope>NUCLEOTIDE SEQUENCE [LARGE SCALE GENOMIC DNA]</scope>
</reference>
<evidence type="ECO:0000313" key="3">
    <source>
        <dbReference type="Proteomes" id="UP000177652"/>
    </source>
</evidence>
<feature type="domain" description="Homing endonuclease LAGLIDADG" evidence="1">
    <location>
        <begin position="13"/>
        <end position="85"/>
    </location>
</feature>
<dbReference type="Proteomes" id="UP000177652">
    <property type="component" value="Unassembled WGS sequence"/>
</dbReference>
<organism evidence="2 3">
    <name type="scientific">Candidatus Kaiserbacteria bacterium RIFCSPHIGHO2_02_FULL_55_20</name>
    <dbReference type="NCBI Taxonomy" id="1798497"/>
    <lineage>
        <taxon>Bacteria</taxon>
        <taxon>Candidatus Kaiseribacteriota</taxon>
    </lineage>
</organism>
<sequence length="151" mass="17302">MVDYKKVRELKKEEAAYLAGIIDGEGTVTLTRRNRNDQRQLAVTVSSTDRHLLEYVLQIVGVGKITNKRMNRSNHSPAYTYQLSNRQALSLLKQIAPFLRTYKRDRARVVLDGYLKVTPRNGKYSTEMLGAKEKFNSAFFAFSSPNAKRLE</sequence>
<protein>
    <recommendedName>
        <fullName evidence="1">Homing endonuclease LAGLIDADG domain-containing protein</fullName>
    </recommendedName>
</protein>
<accession>A0A1F6DY56</accession>
<dbReference type="AlphaFoldDB" id="A0A1F6DY56"/>
<dbReference type="Pfam" id="PF14528">
    <property type="entry name" value="LAGLIDADG_3"/>
    <property type="match status" value="1"/>
</dbReference>
<dbReference type="SUPFAM" id="SSF55608">
    <property type="entry name" value="Homing endonucleases"/>
    <property type="match status" value="1"/>
</dbReference>
<dbReference type="EMBL" id="MFLK01000011">
    <property type="protein sequence ID" value="OGG66351.1"/>
    <property type="molecule type" value="Genomic_DNA"/>
</dbReference>
<comment type="caution">
    <text evidence="2">The sequence shown here is derived from an EMBL/GenBank/DDBJ whole genome shotgun (WGS) entry which is preliminary data.</text>
</comment>
<evidence type="ECO:0000313" key="2">
    <source>
        <dbReference type="EMBL" id="OGG66351.1"/>
    </source>
</evidence>
<name>A0A1F6DY56_9BACT</name>
<dbReference type="InterPro" id="IPR027434">
    <property type="entry name" value="Homing_endonucl"/>
</dbReference>
<dbReference type="InterPro" id="IPR004860">
    <property type="entry name" value="LAGLIDADG_dom"/>
</dbReference>
<evidence type="ECO:0000259" key="1">
    <source>
        <dbReference type="Pfam" id="PF14528"/>
    </source>
</evidence>
<proteinExistence type="predicted"/>